<dbReference type="InterPro" id="IPR037848">
    <property type="entry name" value="GEM-like"/>
</dbReference>
<keyword evidence="4" id="KW-1185">Reference proteome</keyword>
<dbReference type="Proteomes" id="UP001372338">
    <property type="component" value="Unassembled WGS sequence"/>
</dbReference>
<organism evidence="3 4">
    <name type="scientific">Crotalaria pallida</name>
    <name type="common">Smooth rattlebox</name>
    <name type="synonym">Crotalaria striata</name>
    <dbReference type="NCBI Taxonomy" id="3830"/>
    <lineage>
        <taxon>Eukaryota</taxon>
        <taxon>Viridiplantae</taxon>
        <taxon>Streptophyta</taxon>
        <taxon>Embryophyta</taxon>
        <taxon>Tracheophyta</taxon>
        <taxon>Spermatophyta</taxon>
        <taxon>Magnoliopsida</taxon>
        <taxon>eudicotyledons</taxon>
        <taxon>Gunneridae</taxon>
        <taxon>Pentapetalae</taxon>
        <taxon>rosids</taxon>
        <taxon>fabids</taxon>
        <taxon>Fabales</taxon>
        <taxon>Fabaceae</taxon>
        <taxon>Papilionoideae</taxon>
        <taxon>50 kb inversion clade</taxon>
        <taxon>genistoids sensu lato</taxon>
        <taxon>core genistoids</taxon>
        <taxon>Crotalarieae</taxon>
        <taxon>Crotalaria</taxon>
    </lineage>
</organism>
<evidence type="ECO:0000256" key="1">
    <source>
        <dbReference type="ARBA" id="ARBA00009414"/>
    </source>
</evidence>
<dbReference type="AlphaFoldDB" id="A0AAN9EGY3"/>
<proteinExistence type="inferred from homology"/>
<evidence type="ECO:0000313" key="3">
    <source>
        <dbReference type="EMBL" id="KAK7257157.1"/>
    </source>
</evidence>
<dbReference type="Pfam" id="PF02893">
    <property type="entry name" value="GRAM"/>
    <property type="match status" value="1"/>
</dbReference>
<reference evidence="3 4" key="1">
    <citation type="submission" date="2024-01" db="EMBL/GenBank/DDBJ databases">
        <title>The genomes of 5 underutilized Papilionoideae crops provide insights into root nodulation and disease resistanc.</title>
        <authorList>
            <person name="Yuan L."/>
        </authorList>
    </citation>
    <scope>NUCLEOTIDE SEQUENCE [LARGE SCALE GENOMIC DNA]</scope>
    <source>
        <strain evidence="3">ZHUSHIDOU_FW_LH</strain>
        <tissue evidence="3">Leaf</tissue>
    </source>
</reference>
<dbReference type="PANTHER" id="PTHR31969">
    <property type="entry name" value="GEM-LIKE PROTEIN 2"/>
    <property type="match status" value="1"/>
</dbReference>
<evidence type="ECO:0000259" key="2">
    <source>
        <dbReference type="SMART" id="SM00568"/>
    </source>
</evidence>
<dbReference type="Gene3D" id="2.30.29.30">
    <property type="entry name" value="Pleckstrin-homology domain (PH domain)/Phosphotyrosine-binding domain (PTB)"/>
    <property type="match status" value="1"/>
</dbReference>
<comment type="caution">
    <text evidence="3">The sequence shown here is derived from an EMBL/GenBank/DDBJ whole genome shotgun (WGS) entry which is preliminary data.</text>
</comment>
<dbReference type="EMBL" id="JAYWIO010000006">
    <property type="protein sequence ID" value="KAK7257157.1"/>
    <property type="molecule type" value="Genomic_DNA"/>
</dbReference>
<evidence type="ECO:0000313" key="4">
    <source>
        <dbReference type="Proteomes" id="UP001372338"/>
    </source>
</evidence>
<comment type="similarity">
    <text evidence="1">Belongs to the GEM family.</text>
</comment>
<dbReference type="InterPro" id="IPR011993">
    <property type="entry name" value="PH-like_dom_sf"/>
</dbReference>
<sequence>MNDHREIPIRASNTGMSNHGCCNNNNNPYVQISPVSNSPAATNRPNTMDTVRGAFNHCSKKVEEATKQAESMADNFWNHARISSSLADTTMTRIVQGAEVLAHGGPDKLFQRIFGIIPGEKLLNPYACYISTSSGPVIGTLYVSTKRLAFCSDHPLTHNNPFSMQNRNIYYKVVVQLDQLSNVIPSSNRLNPKEKYIQLVTVDGYEFFFMGFLAYDNALNTINEALQQYHNRYARGKLCVEVLYV</sequence>
<dbReference type="InterPro" id="IPR004182">
    <property type="entry name" value="GRAM"/>
</dbReference>
<accession>A0AAN9EGY3</accession>
<dbReference type="SMART" id="SM00568">
    <property type="entry name" value="GRAM"/>
    <property type="match status" value="1"/>
</dbReference>
<name>A0AAN9EGY3_CROPI</name>
<feature type="domain" description="GRAM" evidence="2">
    <location>
        <begin position="108"/>
        <end position="187"/>
    </location>
</feature>
<protein>
    <recommendedName>
        <fullName evidence="2">GRAM domain-containing protein</fullName>
    </recommendedName>
</protein>
<gene>
    <name evidence="3" type="ORF">RIF29_30927</name>
</gene>